<name>A0A0C4EGX4_MAGP6</name>
<evidence type="ECO:0000313" key="4">
    <source>
        <dbReference type="Proteomes" id="UP000011715"/>
    </source>
</evidence>
<keyword evidence="4" id="KW-1185">Reference proteome</keyword>
<gene>
    <name evidence="2" type="ORF">MAPG_12152</name>
</gene>
<accession>A0A0C4EGX4</accession>
<reference evidence="4" key="2">
    <citation type="submission" date="2010-05" db="EMBL/GenBank/DDBJ databases">
        <title>The genome sequence of Magnaporthe poae strain ATCC 64411.</title>
        <authorList>
            <person name="Ma L.-J."/>
            <person name="Dead R."/>
            <person name="Young S."/>
            <person name="Zeng Q."/>
            <person name="Koehrsen M."/>
            <person name="Alvarado L."/>
            <person name="Berlin A."/>
            <person name="Chapman S.B."/>
            <person name="Chen Z."/>
            <person name="Freedman E."/>
            <person name="Gellesch M."/>
            <person name="Goldberg J."/>
            <person name="Griggs A."/>
            <person name="Gujja S."/>
            <person name="Heilman E.R."/>
            <person name="Heiman D."/>
            <person name="Hepburn T."/>
            <person name="Howarth C."/>
            <person name="Jen D."/>
            <person name="Larson L."/>
            <person name="Mehta T."/>
            <person name="Neiman D."/>
            <person name="Pearson M."/>
            <person name="Roberts A."/>
            <person name="Saif S."/>
            <person name="Shea T."/>
            <person name="Shenoy N."/>
            <person name="Sisk P."/>
            <person name="Stolte C."/>
            <person name="Sykes S."/>
            <person name="Walk T."/>
            <person name="White J."/>
            <person name="Yandava C."/>
            <person name="Haas B."/>
            <person name="Nusbaum C."/>
            <person name="Birren B."/>
        </authorList>
    </citation>
    <scope>NUCLEOTIDE SEQUENCE [LARGE SCALE GENOMIC DNA]</scope>
    <source>
        <strain evidence="4">ATCC 64411 / 73-15</strain>
    </source>
</reference>
<sequence length="233" mass="24249">MRRRPRESQATGGRDPGRVQPSPQTHPRRPRGGGGAQKGSKPSTPAPATAGGLEAPRDRRNDRPIPTGSTPHRPPATSLLGPPHAGDRPCPLRGSGWGTLSPTWRPPPRSRPPLPSPRIRLGAGARTGHPFSKWAGVPIRNAAGAHEGPDRSGRALQQTPVLNAPGSAAPGRGGPRGEPAFDARPTATAGGQQAPHGRRNDRPTRLRVQPSALQHSVLGTPSALTTVPALAEV</sequence>
<dbReference type="EMBL" id="ADBL01003095">
    <property type="status" value="NOT_ANNOTATED_CDS"/>
    <property type="molecule type" value="Genomic_DNA"/>
</dbReference>
<reference evidence="3" key="4">
    <citation type="journal article" date="2015" name="G3 (Bethesda)">
        <title>Genome sequences of three phytopathogenic species of the Magnaporthaceae family of fungi.</title>
        <authorList>
            <person name="Okagaki L.H."/>
            <person name="Nunes C.C."/>
            <person name="Sailsbery J."/>
            <person name="Clay B."/>
            <person name="Brown D."/>
            <person name="John T."/>
            <person name="Oh Y."/>
            <person name="Young N."/>
            <person name="Fitzgerald M."/>
            <person name="Haas B.J."/>
            <person name="Zeng Q."/>
            <person name="Young S."/>
            <person name="Adiconis X."/>
            <person name="Fan L."/>
            <person name="Levin J.Z."/>
            <person name="Mitchell T.K."/>
            <person name="Okubara P.A."/>
            <person name="Farman M.L."/>
            <person name="Kohn L.M."/>
            <person name="Birren B."/>
            <person name="Ma L.-J."/>
            <person name="Dean R.A."/>
        </authorList>
    </citation>
    <scope>NUCLEOTIDE SEQUENCE</scope>
    <source>
        <strain evidence="3">ATCC 64411 / 73-15</strain>
    </source>
</reference>
<organism evidence="3 4">
    <name type="scientific">Magnaporthiopsis poae (strain ATCC 64411 / 73-15)</name>
    <name type="common">Kentucky bluegrass fungus</name>
    <name type="synonym">Magnaporthe poae</name>
    <dbReference type="NCBI Taxonomy" id="644358"/>
    <lineage>
        <taxon>Eukaryota</taxon>
        <taxon>Fungi</taxon>
        <taxon>Dikarya</taxon>
        <taxon>Ascomycota</taxon>
        <taxon>Pezizomycotina</taxon>
        <taxon>Sordariomycetes</taxon>
        <taxon>Sordariomycetidae</taxon>
        <taxon>Magnaporthales</taxon>
        <taxon>Magnaporthaceae</taxon>
        <taxon>Magnaporthiopsis</taxon>
    </lineage>
</organism>
<dbReference type="Proteomes" id="UP000011715">
    <property type="component" value="Unassembled WGS sequence"/>
</dbReference>
<feature type="compositionally biased region" description="Polar residues" evidence="1">
    <location>
        <begin position="211"/>
        <end position="225"/>
    </location>
</feature>
<reference evidence="2" key="1">
    <citation type="submission" date="2010-05" db="EMBL/GenBank/DDBJ databases">
        <title>The Genome Sequence of Magnaporthe poae strain ATCC 64411.</title>
        <authorList>
            <consortium name="The Broad Institute Genome Sequencing Platform"/>
            <consortium name="Broad Institute Genome Sequencing Center for Infectious Disease"/>
            <person name="Ma L.-J."/>
            <person name="Dead R."/>
            <person name="Young S."/>
            <person name="Zeng Q."/>
            <person name="Koehrsen M."/>
            <person name="Alvarado L."/>
            <person name="Berlin A."/>
            <person name="Chapman S.B."/>
            <person name="Chen Z."/>
            <person name="Freedman E."/>
            <person name="Gellesch M."/>
            <person name="Goldberg J."/>
            <person name="Griggs A."/>
            <person name="Gujja S."/>
            <person name="Heilman E.R."/>
            <person name="Heiman D."/>
            <person name="Hepburn T."/>
            <person name="Howarth C."/>
            <person name="Jen D."/>
            <person name="Larson L."/>
            <person name="Mehta T."/>
            <person name="Neiman D."/>
            <person name="Pearson M."/>
            <person name="Roberts A."/>
            <person name="Saif S."/>
            <person name="Shea T."/>
            <person name="Shenoy N."/>
            <person name="Sisk P."/>
            <person name="Stolte C."/>
            <person name="Sykes S."/>
            <person name="Walk T."/>
            <person name="White J."/>
            <person name="Yandava C."/>
            <person name="Haas B."/>
            <person name="Nusbaum C."/>
            <person name="Birren B."/>
        </authorList>
    </citation>
    <scope>NUCLEOTIDE SEQUENCE</scope>
    <source>
        <strain evidence="2">ATCC 64411</strain>
    </source>
</reference>
<protein>
    <submittedName>
        <fullName evidence="2 3">Uncharacterized protein</fullName>
    </submittedName>
</protein>
<proteinExistence type="predicted"/>
<evidence type="ECO:0000313" key="2">
    <source>
        <dbReference type="EMBL" id="KLU93215.1"/>
    </source>
</evidence>
<dbReference type="VEuPathDB" id="FungiDB:MAPG_12152"/>
<feature type="compositionally biased region" description="Pro residues" evidence="1">
    <location>
        <begin position="104"/>
        <end position="116"/>
    </location>
</feature>
<evidence type="ECO:0000256" key="1">
    <source>
        <dbReference type="SAM" id="MobiDB-lite"/>
    </source>
</evidence>
<reference evidence="3" key="5">
    <citation type="submission" date="2015-06" db="UniProtKB">
        <authorList>
            <consortium name="EnsemblFungi"/>
        </authorList>
    </citation>
    <scope>IDENTIFICATION</scope>
    <source>
        <strain evidence="3">ATCC 64411</strain>
    </source>
</reference>
<dbReference type="EnsemblFungi" id="MAPG_12152T0">
    <property type="protein sequence ID" value="MAPG_12152T0"/>
    <property type="gene ID" value="MAPG_12152"/>
</dbReference>
<dbReference type="EMBL" id="GL877159">
    <property type="protein sequence ID" value="KLU93215.1"/>
    <property type="molecule type" value="Genomic_DNA"/>
</dbReference>
<dbReference type="AlphaFoldDB" id="A0A0C4EGX4"/>
<reference evidence="2" key="3">
    <citation type="submission" date="2011-03" db="EMBL/GenBank/DDBJ databases">
        <title>Annotation of Magnaporthe poae ATCC 64411.</title>
        <authorList>
            <person name="Ma L.-J."/>
            <person name="Dead R."/>
            <person name="Young S.K."/>
            <person name="Zeng Q."/>
            <person name="Gargeya S."/>
            <person name="Fitzgerald M."/>
            <person name="Haas B."/>
            <person name="Abouelleil A."/>
            <person name="Alvarado L."/>
            <person name="Arachchi H.M."/>
            <person name="Berlin A."/>
            <person name="Brown A."/>
            <person name="Chapman S.B."/>
            <person name="Chen Z."/>
            <person name="Dunbar C."/>
            <person name="Freedman E."/>
            <person name="Gearin G."/>
            <person name="Gellesch M."/>
            <person name="Goldberg J."/>
            <person name="Griggs A."/>
            <person name="Gujja S."/>
            <person name="Heiman D."/>
            <person name="Howarth C."/>
            <person name="Larson L."/>
            <person name="Lui A."/>
            <person name="MacDonald P.J.P."/>
            <person name="Mehta T."/>
            <person name="Montmayeur A."/>
            <person name="Murphy C."/>
            <person name="Neiman D."/>
            <person name="Pearson M."/>
            <person name="Priest M."/>
            <person name="Roberts A."/>
            <person name="Saif S."/>
            <person name="Shea T."/>
            <person name="Shenoy N."/>
            <person name="Sisk P."/>
            <person name="Stolte C."/>
            <person name="Sykes S."/>
            <person name="Yandava C."/>
            <person name="Wortman J."/>
            <person name="Nusbaum C."/>
            <person name="Birren B."/>
        </authorList>
    </citation>
    <scope>NUCLEOTIDE SEQUENCE</scope>
    <source>
        <strain evidence="2">ATCC 64411</strain>
    </source>
</reference>
<feature type="region of interest" description="Disordered" evidence="1">
    <location>
        <begin position="1"/>
        <end position="233"/>
    </location>
</feature>
<evidence type="ECO:0000313" key="3">
    <source>
        <dbReference type="EnsemblFungi" id="MAPG_12152T0"/>
    </source>
</evidence>